<dbReference type="RefSeq" id="WP_382376457.1">
    <property type="nucleotide sequence ID" value="NZ_JBHRZI010000021.1"/>
</dbReference>
<proteinExistence type="predicted"/>
<name>A0ABV8BYY9_9PSEU</name>
<gene>
    <name evidence="1" type="ORF">ACFOWZ_25785</name>
</gene>
<sequence length="65" mass="7090">MLRKHSWADAHPGDEPFLGEQISALHDYEHGYPDVVCALTSGGWTVLVQPAGFRLTGAPMNNTLL</sequence>
<dbReference type="EMBL" id="JBHRZI010000021">
    <property type="protein sequence ID" value="MFC3894907.1"/>
    <property type="molecule type" value="Genomic_DNA"/>
</dbReference>
<keyword evidence="2" id="KW-1185">Reference proteome</keyword>
<accession>A0ABV8BYY9</accession>
<reference evidence="2" key="1">
    <citation type="journal article" date="2019" name="Int. J. Syst. Evol. Microbiol.">
        <title>The Global Catalogue of Microorganisms (GCM) 10K type strain sequencing project: providing services to taxonomists for standard genome sequencing and annotation.</title>
        <authorList>
            <consortium name="The Broad Institute Genomics Platform"/>
            <consortium name="The Broad Institute Genome Sequencing Center for Infectious Disease"/>
            <person name="Wu L."/>
            <person name="Ma J."/>
        </authorList>
    </citation>
    <scope>NUCLEOTIDE SEQUENCE [LARGE SCALE GENOMIC DNA]</scope>
    <source>
        <strain evidence="2">CGMCC 4.7405</strain>
    </source>
</reference>
<evidence type="ECO:0000313" key="1">
    <source>
        <dbReference type="EMBL" id="MFC3894907.1"/>
    </source>
</evidence>
<dbReference type="Proteomes" id="UP001595690">
    <property type="component" value="Unassembled WGS sequence"/>
</dbReference>
<evidence type="ECO:0000313" key="2">
    <source>
        <dbReference type="Proteomes" id="UP001595690"/>
    </source>
</evidence>
<protein>
    <submittedName>
        <fullName evidence="1">Uncharacterized protein</fullName>
    </submittedName>
</protein>
<organism evidence="1 2">
    <name type="scientific">Lentzea rhizosphaerae</name>
    <dbReference type="NCBI Taxonomy" id="2041025"/>
    <lineage>
        <taxon>Bacteria</taxon>
        <taxon>Bacillati</taxon>
        <taxon>Actinomycetota</taxon>
        <taxon>Actinomycetes</taxon>
        <taxon>Pseudonocardiales</taxon>
        <taxon>Pseudonocardiaceae</taxon>
        <taxon>Lentzea</taxon>
    </lineage>
</organism>
<comment type="caution">
    <text evidence="1">The sequence shown here is derived from an EMBL/GenBank/DDBJ whole genome shotgun (WGS) entry which is preliminary data.</text>
</comment>